<dbReference type="InterPro" id="IPR058598">
    <property type="entry name" value="Gly_zipper-like_dom"/>
</dbReference>
<dbReference type="Proteomes" id="UP000184310">
    <property type="component" value="Unassembled WGS sequence"/>
</dbReference>
<gene>
    <name evidence="3" type="ORF">SAMN02745163_04360</name>
</gene>
<proteinExistence type="predicted"/>
<reference evidence="3 4" key="1">
    <citation type="submission" date="2016-11" db="EMBL/GenBank/DDBJ databases">
        <authorList>
            <person name="Jaros S."/>
            <person name="Januszkiewicz K."/>
            <person name="Wedrychowicz H."/>
        </authorList>
    </citation>
    <scope>NUCLEOTIDE SEQUENCE [LARGE SCALE GENOMIC DNA]</scope>
    <source>
        <strain evidence="3 4">DSM 21758</strain>
    </source>
</reference>
<evidence type="ECO:0000256" key="1">
    <source>
        <dbReference type="SAM" id="Phobius"/>
    </source>
</evidence>
<keyword evidence="1" id="KW-0472">Membrane</keyword>
<accession>A0A1M6UV87</accession>
<keyword evidence="1" id="KW-0812">Transmembrane</keyword>
<feature type="transmembrane region" description="Helical" evidence="1">
    <location>
        <begin position="20"/>
        <end position="52"/>
    </location>
</feature>
<keyword evidence="4" id="KW-1185">Reference proteome</keyword>
<sequence length="60" mass="6648">MSEKSNDNEYKTTNMLLCMPFGIALGLVFGNLIIGMVMGIAVGTTLDLILYYSEKKQKNN</sequence>
<dbReference type="AlphaFoldDB" id="A0A1M6UV87"/>
<feature type="domain" description="Glycine zipper-like" evidence="2">
    <location>
        <begin position="20"/>
        <end position="50"/>
    </location>
</feature>
<keyword evidence="1" id="KW-1133">Transmembrane helix</keyword>
<protein>
    <recommendedName>
        <fullName evidence="2">Glycine zipper-like domain-containing protein</fullName>
    </recommendedName>
</protein>
<dbReference type="Pfam" id="PF26273">
    <property type="entry name" value="Gly_zipper"/>
    <property type="match status" value="1"/>
</dbReference>
<evidence type="ECO:0000313" key="3">
    <source>
        <dbReference type="EMBL" id="SHK73137.1"/>
    </source>
</evidence>
<dbReference type="EMBL" id="FQZB01000025">
    <property type="protein sequence ID" value="SHK73137.1"/>
    <property type="molecule type" value="Genomic_DNA"/>
</dbReference>
<dbReference type="RefSeq" id="WP_072993424.1">
    <property type="nucleotide sequence ID" value="NZ_FQZB01000025.1"/>
</dbReference>
<evidence type="ECO:0000259" key="2">
    <source>
        <dbReference type="Pfam" id="PF26273"/>
    </source>
</evidence>
<evidence type="ECO:0000313" key="4">
    <source>
        <dbReference type="Proteomes" id="UP000184310"/>
    </source>
</evidence>
<organism evidence="3 4">
    <name type="scientific">Clostridium cavendishii DSM 21758</name>
    <dbReference type="NCBI Taxonomy" id="1121302"/>
    <lineage>
        <taxon>Bacteria</taxon>
        <taxon>Bacillati</taxon>
        <taxon>Bacillota</taxon>
        <taxon>Clostridia</taxon>
        <taxon>Eubacteriales</taxon>
        <taxon>Clostridiaceae</taxon>
        <taxon>Clostridium</taxon>
    </lineage>
</organism>
<name>A0A1M6UV87_9CLOT</name>